<organism evidence="1">
    <name type="scientific">Spongospora subterranea</name>
    <dbReference type="NCBI Taxonomy" id="70186"/>
    <lineage>
        <taxon>Eukaryota</taxon>
        <taxon>Sar</taxon>
        <taxon>Rhizaria</taxon>
        <taxon>Endomyxa</taxon>
        <taxon>Phytomyxea</taxon>
        <taxon>Plasmodiophorida</taxon>
        <taxon>Plasmodiophoridae</taxon>
        <taxon>Spongospora</taxon>
    </lineage>
</organism>
<sequence length="176" mass="20181">APTWKVYVQYLQEHVRQGLAKVLSSSVEFVIENIDHEKIQATELPPMMEIKLGLYNKDVLFNAKDLHILTASTSGTDIWLMVNSWVEGFFEIGKIIPRVDANEGDYTTDLKSDPNIVKLMANFSRHLARNQELCNDYRNMFMQFEDLWTKDRNIDFRDFLISERAAADSSSTGAGN</sequence>
<reference evidence="1" key="1">
    <citation type="submission" date="2015-04" db="EMBL/GenBank/DDBJ databases">
        <title>The genome sequence of the plant pathogenic Rhizarian Plasmodiophora brassicae reveals insights in its biotrophic life cycle and the origin of chitin synthesis.</title>
        <authorList>
            <person name="Schwelm A."/>
            <person name="Fogelqvist J."/>
            <person name="Knaust A."/>
            <person name="Julke S."/>
            <person name="Lilja T."/>
            <person name="Dhandapani V."/>
            <person name="Bonilla-Rosso G."/>
            <person name="Karlsson M."/>
            <person name="Shevchenko A."/>
            <person name="Choi S.R."/>
            <person name="Kim H.G."/>
            <person name="Park J.Y."/>
            <person name="Lim Y.P."/>
            <person name="Ludwig-Muller J."/>
            <person name="Dixelius C."/>
        </authorList>
    </citation>
    <scope>NUCLEOTIDE SEQUENCE</scope>
    <source>
        <tissue evidence="1">Potato root galls</tissue>
    </source>
</reference>
<feature type="non-terminal residue" evidence="1">
    <location>
        <position position="1"/>
    </location>
</feature>
<protein>
    <submittedName>
        <fullName evidence="1">Uncharacterized protein</fullName>
    </submittedName>
</protein>
<accession>A0A0H5QTS1</accession>
<dbReference type="AlphaFoldDB" id="A0A0H5QTS1"/>
<feature type="non-terminal residue" evidence="1">
    <location>
        <position position="176"/>
    </location>
</feature>
<proteinExistence type="predicted"/>
<dbReference type="EMBL" id="HACM01004524">
    <property type="protein sequence ID" value="CRZ04966.1"/>
    <property type="molecule type" value="Transcribed_RNA"/>
</dbReference>
<evidence type="ECO:0000313" key="1">
    <source>
        <dbReference type="EMBL" id="CRZ04966.1"/>
    </source>
</evidence>
<name>A0A0H5QTS1_9EUKA</name>